<dbReference type="GeneID" id="95516036"/>
<evidence type="ECO:0000256" key="1">
    <source>
        <dbReference type="SAM" id="MobiDB-lite"/>
    </source>
</evidence>
<feature type="compositionally biased region" description="Low complexity" evidence="1">
    <location>
        <begin position="58"/>
        <end position="70"/>
    </location>
</feature>
<reference evidence="2 3" key="1">
    <citation type="submission" date="2016-10" db="EMBL/GenBank/DDBJ databases">
        <authorList>
            <person name="de Groot N.N."/>
        </authorList>
    </citation>
    <scope>NUCLEOTIDE SEQUENCE [LARGE SCALE GENOMIC DNA]</scope>
    <source>
        <strain evidence="2 3">DSM 40306</strain>
    </source>
</reference>
<accession>A0A1H5GD95</accession>
<feature type="region of interest" description="Disordered" evidence="1">
    <location>
        <begin position="1"/>
        <end position="83"/>
    </location>
</feature>
<organism evidence="2 3">
    <name type="scientific">Streptomyces misionensis</name>
    <dbReference type="NCBI Taxonomy" id="67331"/>
    <lineage>
        <taxon>Bacteria</taxon>
        <taxon>Bacillati</taxon>
        <taxon>Actinomycetota</taxon>
        <taxon>Actinomycetes</taxon>
        <taxon>Kitasatosporales</taxon>
        <taxon>Streptomycetaceae</taxon>
        <taxon>Streptomyces</taxon>
    </lineage>
</organism>
<evidence type="ECO:0000313" key="3">
    <source>
        <dbReference type="Proteomes" id="UP000182375"/>
    </source>
</evidence>
<dbReference type="EMBL" id="FNTD01000004">
    <property type="protein sequence ID" value="SEE13474.1"/>
    <property type="molecule type" value="Genomic_DNA"/>
</dbReference>
<dbReference type="STRING" id="67331.SAMN04490357_7032"/>
<protein>
    <submittedName>
        <fullName evidence="2">Uncharacterized protein</fullName>
    </submittedName>
</protein>
<gene>
    <name evidence="2" type="ORF">SAMN04490357_7032</name>
</gene>
<proteinExistence type="predicted"/>
<sequence>MAAQHPQRPGERPDQETDRPSDPVPRDLPDQQSHPDDHWEPDHPASGPAEDAPDPDEAGTGPRGAPRTGTVHPEHPEPQEPSD</sequence>
<feature type="compositionally biased region" description="Basic and acidic residues" evidence="1">
    <location>
        <begin position="72"/>
        <end position="83"/>
    </location>
</feature>
<dbReference type="Proteomes" id="UP000182375">
    <property type="component" value="Unassembled WGS sequence"/>
</dbReference>
<name>A0A1H5GD95_9ACTN</name>
<feature type="compositionally biased region" description="Basic and acidic residues" evidence="1">
    <location>
        <begin position="8"/>
        <end position="43"/>
    </location>
</feature>
<dbReference type="RefSeq" id="WP_070023262.1">
    <property type="nucleotide sequence ID" value="NZ_FNTD01000004.1"/>
</dbReference>
<evidence type="ECO:0000313" key="2">
    <source>
        <dbReference type="EMBL" id="SEE13474.1"/>
    </source>
</evidence>
<dbReference type="AlphaFoldDB" id="A0A1H5GD95"/>